<proteinExistence type="inferred from homology"/>
<dbReference type="PANTHER" id="PTHR42789">
    <property type="entry name" value="D-ISOMER SPECIFIC 2-HYDROXYACID DEHYDROGENASE FAMILY PROTEIN (AFU_ORTHOLOGUE AFUA_6G10090)"/>
    <property type="match status" value="1"/>
</dbReference>
<evidence type="ECO:0000259" key="5">
    <source>
        <dbReference type="Pfam" id="PF00389"/>
    </source>
</evidence>
<dbReference type="Pfam" id="PF02826">
    <property type="entry name" value="2-Hacid_dh_C"/>
    <property type="match status" value="1"/>
</dbReference>
<dbReference type="SUPFAM" id="SSF51735">
    <property type="entry name" value="NAD(P)-binding Rossmann-fold domains"/>
    <property type="match status" value="1"/>
</dbReference>
<reference evidence="7 8" key="1">
    <citation type="submission" date="2011-10" db="EMBL/GenBank/DDBJ databases">
        <title>Genome sequence of Gluconobacter morbifer G707, isolated from Drosophila gut.</title>
        <authorList>
            <person name="Lee W.-J."/>
            <person name="Kim E.-K."/>
        </authorList>
    </citation>
    <scope>NUCLEOTIDE SEQUENCE [LARGE SCALE GENOMIC DNA]</scope>
    <source>
        <strain evidence="7 8">G707</strain>
    </source>
</reference>
<protein>
    <submittedName>
        <fullName evidence="7">D-3-phosphoglycerate dehydrogenase</fullName>
    </submittedName>
</protein>
<dbReference type="InterPro" id="IPR006139">
    <property type="entry name" value="D-isomer_2_OHA_DH_cat_dom"/>
</dbReference>
<dbReference type="PATRIC" id="fig|1088869.3.peg.2410"/>
<evidence type="ECO:0000256" key="1">
    <source>
        <dbReference type="ARBA" id="ARBA00005854"/>
    </source>
</evidence>
<dbReference type="InterPro" id="IPR006140">
    <property type="entry name" value="D-isomer_DH_NAD-bd"/>
</dbReference>
<dbReference type="Proteomes" id="UP000004949">
    <property type="component" value="Unassembled WGS sequence"/>
</dbReference>
<comment type="similarity">
    <text evidence="1 4">Belongs to the D-isomer specific 2-hydroxyacid dehydrogenase family.</text>
</comment>
<evidence type="ECO:0000313" key="7">
    <source>
        <dbReference type="EMBL" id="EHH67423.1"/>
    </source>
</evidence>
<dbReference type="InterPro" id="IPR036291">
    <property type="entry name" value="NAD(P)-bd_dom_sf"/>
</dbReference>
<gene>
    <name evidence="7" type="ORF">GMO_24180</name>
</gene>
<keyword evidence="3" id="KW-0520">NAD</keyword>
<dbReference type="Pfam" id="PF00389">
    <property type="entry name" value="2-Hacid_dh"/>
    <property type="match status" value="1"/>
</dbReference>
<evidence type="ECO:0000256" key="2">
    <source>
        <dbReference type="ARBA" id="ARBA00023002"/>
    </source>
</evidence>
<accession>G6XM18</accession>
<dbReference type="GO" id="GO:0051287">
    <property type="term" value="F:NAD binding"/>
    <property type="evidence" value="ECO:0007669"/>
    <property type="project" value="InterPro"/>
</dbReference>
<dbReference type="GO" id="GO:0016616">
    <property type="term" value="F:oxidoreductase activity, acting on the CH-OH group of donors, NAD or NADP as acceptor"/>
    <property type="evidence" value="ECO:0007669"/>
    <property type="project" value="InterPro"/>
</dbReference>
<dbReference type="AlphaFoldDB" id="G6XM18"/>
<evidence type="ECO:0000256" key="3">
    <source>
        <dbReference type="ARBA" id="ARBA00023027"/>
    </source>
</evidence>
<evidence type="ECO:0000313" key="8">
    <source>
        <dbReference type="Proteomes" id="UP000004949"/>
    </source>
</evidence>
<evidence type="ECO:0000256" key="4">
    <source>
        <dbReference type="RuleBase" id="RU003719"/>
    </source>
</evidence>
<name>G6XM18_9PROT</name>
<dbReference type="InterPro" id="IPR050857">
    <property type="entry name" value="D-2-hydroxyacid_DH"/>
</dbReference>
<feature type="domain" description="D-isomer specific 2-hydroxyacid dehydrogenase NAD-binding" evidence="6">
    <location>
        <begin position="144"/>
        <end position="322"/>
    </location>
</feature>
<organism evidence="7 8">
    <name type="scientific">Gluconobacter morbifer G707</name>
    <dbReference type="NCBI Taxonomy" id="1088869"/>
    <lineage>
        <taxon>Bacteria</taxon>
        <taxon>Pseudomonadati</taxon>
        <taxon>Pseudomonadota</taxon>
        <taxon>Alphaproteobacteria</taxon>
        <taxon>Acetobacterales</taxon>
        <taxon>Acetobacteraceae</taxon>
        <taxon>Gluconobacter</taxon>
    </lineage>
</organism>
<comment type="caution">
    <text evidence="7">The sequence shown here is derived from an EMBL/GenBank/DDBJ whole genome shotgun (WGS) entry which is preliminary data.</text>
</comment>
<dbReference type="FunFam" id="3.40.50.720:FF:000203">
    <property type="entry name" value="D-3-phosphoglycerate dehydrogenase (SerA)"/>
    <property type="match status" value="1"/>
</dbReference>
<keyword evidence="8" id="KW-1185">Reference proteome</keyword>
<dbReference type="PANTHER" id="PTHR42789:SF1">
    <property type="entry name" value="D-ISOMER SPECIFIC 2-HYDROXYACID DEHYDROGENASE FAMILY PROTEIN (AFU_ORTHOLOGUE AFUA_6G10090)"/>
    <property type="match status" value="1"/>
</dbReference>
<evidence type="ECO:0000259" key="6">
    <source>
        <dbReference type="Pfam" id="PF02826"/>
    </source>
</evidence>
<sequence>MDHASGQQVGWKTFFGMDNGGLYVIIPPYPSPDLGKTSDMSLCFITQKIHPDAVTCLNAAGIRTRYATAPTMDAVIHEVGDADAVITRDLGFSEEALKAAPNLKIISCHGSGTNRIAKAAAAARGVLITNAPNTNSRSVAEMTIGLLLAVVRRICEADRAVRKGNWEFRYTGKGIELHTRTLGLVGFGAIARHVAQIAGQGLGMRIIAWSPSVPADAFKTAGVERADSLDDLLIASDVLSLHRPAQGSGRPTIDASALSRLKQGAILINTSRGGEVDGPALAKALATGHLGGAGLDVMSPEPPLPDDPLLGAPNVVLTPHIGATTEEALRRMAMLCASQVQDALAGRVPPHCL</sequence>
<dbReference type="eggNOG" id="COG0111">
    <property type="taxonomic scope" value="Bacteria"/>
</dbReference>
<keyword evidence="2 4" id="KW-0560">Oxidoreductase</keyword>
<dbReference type="CDD" id="cd12173">
    <property type="entry name" value="PGDH_4"/>
    <property type="match status" value="1"/>
</dbReference>
<dbReference type="SUPFAM" id="SSF52283">
    <property type="entry name" value="Formate/glycerate dehydrogenase catalytic domain-like"/>
    <property type="match status" value="1"/>
</dbReference>
<dbReference type="Gene3D" id="3.40.50.720">
    <property type="entry name" value="NAD(P)-binding Rossmann-like Domain"/>
    <property type="match status" value="2"/>
</dbReference>
<dbReference type="STRING" id="1088869.GMO_24180"/>
<dbReference type="EMBL" id="AGQV01000010">
    <property type="protein sequence ID" value="EHH67423.1"/>
    <property type="molecule type" value="Genomic_DNA"/>
</dbReference>
<feature type="domain" description="D-isomer specific 2-hydroxyacid dehydrogenase catalytic" evidence="5">
    <location>
        <begin position="44"/>
        <end position="352"/>
    </location>
</feature>